<protein>
    <submittedName>
        <fullName evidence="3">Cytolethal distending toxin subunit B family protein</fullName>
    </submittedName>
</protein>
<dbReference type="InterPro" id="IPR003539">
    <property type="entry name" value="CD_toxinB"/>
</dbReference>
<feature type="chain" id="PRO_5043181878" evidence="1">
    <location>
        <begin position="17"/>
        <end position="273"/>
    </location>
</feature>
<dbReference type="GO" id="GO:0003824">
    <property type="term" value="F:catalytic activity"/>
    <property type="evidence" value="ECO:0007669"/>
    <property type="project" value="InterPro"/>
</dbReference>
<evidence type="ECO:0000313" key="3">
    <source>
        <dbReference type="EMBL" id="RDU69206.1"/>
    </source>
</evidence>
<dbReference type="Gene3D" id="3.60.10.10">
    <property type="entry name" value="Endonuclease/exonuclease/phosphatase"/>
    <property type="match status" value="1"/>
</dbReference>
<dbReference type="OrthoDB" id="5320299at2"/>
<gene>
    <name evidence="3" type="ORF">CQA62_03435</name>
</gene>
<dbReference type="Pfam" id="PF03372">
    <property type="entry name" value="Exo_endo_phos"/>
    <property type="match status" value="1"/>
</dbReference>
<proteinExistence type="predicted"/>
<feature type="signal peptide" evidence="1">
    <location>
        <begin position="1"/>
        <end position="16"/>
    </location>
</feature>
<comment type="caution">
    <text evidence="3">The sequence shown here is derived from an EMBL/GenBank/DDBJ whole genome shotgun (WGS) entry which is preliminary data.</text>
</comment>
<dbReference type="Proteomes" id="UP000257067">
    <property type="component" value="Unassembled WGS sequence"/>
</dbReference>
<dbReference type="PIRSF" id="PIRSF018539">
    <property type="entry name" value="CDT_B"/>
    <property type="match status" value="1"/>
</dbReference>
<dbReference type="SUPFAM" id="SSF56219">
    <property type="entry name" value="DNase I-like"/>
    <property type="match status" value="1"/>
</dbReference>
<feature type="domain" description="Endonuclease/exonuclease/phosphatase" evidence="2">
    <location>
        <begin position="25"/>
        <end position="265"/>
    </location>
</feature>
<accession>A0A3D8IW63</accession>
<dbReference type="PRINTS" id="PR01388">
    <property type="entry name" value="CDTOXINB"/>
</dbReference>
<sequence length="273" mass="29628">MKVLLCFFISFGLALANLEDYRVSTWNLQGSSANTESKWNVSVRQLITGDNPANILMIQEAGAVPASARRTGRIIQPGGTPVEEFTWELGTYSRPNMVYIYYAPLDVGARRVNLAIVSNVMADEVFVVRQNTVATDASRPAIGIRIGNDVFFNIHALANGGGDAPALVSAVHDTFINMPQINWLIAGDFNRDPALLQAGLDTRITNHIRIAAPNSATHFSSRGANRTLDYAVVGRSSSERSALTLPQITALLIAASIRAHLSSDHVPVHFGRF</sequence>
<evidence type="ECO:0000259" key="2">
    <source>
        <dbReference type="Pfam" id="PF03372"/>
    </source>
</evidence>
<reference evidence="3 4" key="1">
    <citation type="submission" date="2018-04" db="EMBL/GenBank/DDBJ databases">
        <title>Novel Campyloabacter and Helicobacter Species and Strains.</title>
        <authorList>
            <person name="Mannion A.J."/>
            <person name="Shen Z."/>
            <person name="Fox J.G."/>
        </authorList>
    </citation>
    <scope>NUCLEOTIDE SEQUENCE [LARGE SCALE GENOMIC DNA]</scope>
    <source>
        <strain evidence="3 4">ATCC 700242</strain>
    </source>
</reference>
<name>A0A3D8IW63_9HELI</name>
<dbReference type="InterPro" id="IPR005135">
    <property type="entry name" value="Endo/exonuclease/phosphatase"/>
</dbReference>
<dbReference type="NCBIfam" id="NF011787">
    <property type="entry name" value="PRK15251.1"/>
    <property type="match status" value="1"/>
</dbReference>
<dbReference type="AlphaFoldDB" id="A0A3D8IW63"/>
<dbReference type="EMBL" id="NXLU01000003">
    <property type="protein sequence ID" value="RDU69206.1"/>
    <property type="molecule type" value="Genomic_DNA"/>
</dbReference>
<dbReference type="RefSeq" id="WP_104725044.1">
    <property type="nucleotide sequence ID" value="NZ_FZNE01000015.1"/>
</dbReference>
<evidence type="ECO:0000313" key="4">
    <source>
        <dbReference type="Proteomes" id="UP000257067"/>
    </source>
</evidence>
<dbReference type="InterPro" id="IPR036691">
    <property type="entry name" value="Endo/exonu/phosph_ase_sf"/>
</dbReference>
<evidence type="ECO:0000256" key="1">
    <source>
        <dbReference type="SAM" id="SignalP"/>
    </source>
</evidence>
<keyword evidence="4" id="KW-1185">Reference proteome</keyword>
<organism evidence="3 4">
    <name type="scientific">Helicobacter cholecystus</name>
    <dbReference type="NCBI Taxonomy" id="45498"/>
    <lineage>
        <taxon>Bacteria</taxon>
        <taxon>Pseudomonadati</taxon>
        <taxon>Campylobacterota</taxon>
        <taxon>Epsilonproteobacteria</taxon>
        <taxon>Campylobacterales</taxon>
        <taxon>Helicobacteraceae</taxon>
        <taxon>Helicobacter</taxon>
    </lineage>
</organism>
<dbReference type="CDD" id="cd09081">
    <property type="entry name" value="CdtB"/>
    <property type="match status" value="1"/>
</dbReference>
<keyword evidence="1" id="KW-0732">Signal</keyword>